<dbReference type="InterPro" id="IPR016355">
    <property type="entry name" value="NR5-like"/>
</dbReference>
<dbReference type="InterPro" id="IPR001723">
    <property type="entry name" value="Nuclear_hrmn_rcpt"/>
</dbReference>
<sequence>MVAPCGAGLDRSASVHKSCDSEDAEAEVVNAFSSSTGASTIVSSTSRGGTVMALGETVTDTEDEAESGVVSGGTASTKKPAKRGEAHGRRRNADGTTKVGPCRGTDSIDSGHGGATPVSTTSCSPTMGSSSSGPASACSGPPERSMSWTDEEEHTVPPSAPSTKDLMVITDSGTTRIQTSKSAQEQNVIETMASQHVARQRRLEDNEDSEMEDIEETGITADDEPEIVLSSHHGLPTTVDGNRSGEERRRHSDEHDDADEDVDEGHEVGEDEDDDSKPLSLTVANKGRPNKLRGPRETSVNNNSGAVSSSSSNEMPAPVALTSAGAVSNGGNRNGAGGQMKHRGSPRPTSSSSSRSSCYSPSQSPLMQRTTTPMYASGGGSSGGGSLGAGASSSTYSPSSSPGVHPLRQLSMNSAASSEKVERPAGMDAGHGTNDGRTPASASAVSILETNPPTSAHLFTMGDFAAAAIKVAQAQGVMLASGGTISSTVLSHSDESNDYGPQVGGPGTGSELDGAFPSALFSAAGGFSRQQLLSGPCPICGDRISGFHYGIFSCESCKGFFKRTVQNKKHYVCLRGANCMVQVATRKKCPACRFDKCLKMGMKLEAIREDRTRGGRSTYQCSYGGTGFPSLPPTTPPHATGTSSGGGGMTTPPSIRDSHFRGDSNRGETGANNNSGIGGHGRESAGPTPPPASGSAHDSLPRDIHGHLRVGAEAHLEPIALVHKTNNSVKIPRTSSSSVITSSEPRVASALKHAPSPHSAPTGALAGLASSSGLGPLGAVVDPTLGYPPALVTSLLMHPNGHHQLAAMDATASAVAVQSVAAHAGGTSGSVPSSHGVGVSGRRGAPSPMPVSETHHAQHPRHVGGPPTAMDTLERESNGLGGYQNGNAVTHRLNSSATTLAITTTPPGVTTAASRRRGSDTVPSDDVSANDQVSSGGSAGIPQLIQDILSVEHLWHNSERSTNPGDGGHSGQSTTRDLHREKENHYQPIHSNSEMDEVENQPYQTHHALISKHERRLQHGSNAVGNNGDGMRDEMELGEEAMEATDDPPSAGSGQNGGAGAANDLLSSLCNIADHRLYKIVKWCKSLPLFRDIAVDDQIALLINSWCELLLLACCFRSMATTTGSHGNRPAELKVGRGRSVSLAQARQCGMGPVVERMLNLTDLLRRLKVDHCEFVCLKVIVLLTSDASGLQDAEQVTAAKRRVLEALQAYTAAHSPAEPAKFGELLLAIPQLERACQLSKESLAASRQQAAKSRGDAPAPGFNLLMELLRGDH</sequence>
<feature type="compositionally biased region" description="Acidic residues" evidence="10">
    <location>
        <begin position="205"/>
        <end position="226"/>
    </location>
</feature>
<dbReference type="InterPro" id="IPR013088">
    <property type="entry name" value="Znf_NHR/GATA"/>
</dbReference>
<protein>
    <recommendedName>
        <fullName evidence="15">Nuclear hormone receptor FTZ-F1 beta</fullName>
    </recommendedName>
</protein>
<dbReference type="FunFam" id="3.30.50.10:FF:000037">
    <property type="entry name" value="Nuclear hormone receptor FTZ-F1 beta"/>
    <property type="match status" value="1"/>
</dbReference>
<dbReference type="PRINTS" id="PR00047">
    <property type="entry name" value="STROIDFINGER"/>
</dbReference>
<dbReference type="PANTHER" id="PTHR24086:SF25">
    <property type="entry name" value="NUCLEAR HORMONE RECEPTOR FTZ-F1 BETA"/>
    <property type="match status" value="1"/>
</dbReference>
<evidence type="ECO:0000256" key="5">
    <source>
        <dbReference type="ARBA" id="ARBA00023015"/>
    </source>
</evidence>
<feature type="compositionally biased region" description="Polar residues" evidence="10">
    <location>
        <begin position="927"/>
        <end position="936"/>
    </location>
</feature>
<dbReference type="InterPro" id="IPR001628">
    <property type="entry name" value="Znf_hrmn_rcpt"/>
</dbReference>
<evidence type="ECO:0000256" key="8">
    <source>
        <dbReference type="ARBA" id="ARBA00023170"/>
    </source>
</evidence>
<evidence type="ECO:0000259" key="11">
    <source>
        <dbReference type="PROSITE" id="PS51030"/>
    </source>
</evidence>
<keyword evidence="9" id="KW-0539">Nucleus</keyword>
<dbReference type="OMA" id="QAVLMWR"/>
<keyword evidence="5" id="KW-0805">Transcription regulation</keyword>
<dbReference type="Pfam" id="PF00105">
    <property type="entry name" value="zf-C4"/>
    <property type="match status" value="1"/>
</dbReference>
<dbReference type="InterPro" id="IPR035500">
    <property type="entry name" value="NHR-like_dom_sf"/>
</dbReference>
<dbReference type="GO" id="GO:0005634">
    <property type="term" value="C:nucleus"/>
    <property type="evidence" value="ECO:0007669"/>
    <property type="project" value="UniProtKB-SubCell"/>
</dbReference>
<evidence type="ECO:0000313" key="14">
    <source>
        <dbReference type="Proteomes" id="UP000594260"/>
    </source>
</evidence>
<feature type="region of interest" description="Disordered" evidence="10">
    <location>
        <begin position="626"/>
        <end position="702"/>
    </location>
</feature>
<dbReference type="GO" id="GO:0004879">
    <property type="term" value="F:nuclear receptor activity"/>
    <property type="evidence" value="ECO:0007669"/>
    <property type="project" value="InterPro"/>
</dbReference>
<feature type="compositionally biased region" description="Basic and acidic residues" evidence="10">
    <location>
        <begin position="243"/>
        <end position="254"/>
    </location>
</feature>
<dbReference type="Proteomes" id="UP000594260">
    <property type="component" value="Unplaced"/>
</dbReference>
<dbReference type="InParanoid" id="A0A7M7JKT9"/>
<dbReference type="SMART" id="SM00399">
    <property type="entry name" value="ZnF_C4"/>
    <property type="match status" value="1"/>
</dbReference>
<dbReference type="EnsemblMetazoa" id="XM_022797996">
    <property type="protein sequence ID" value="XP_022653731"/>
    <property type="gene ID" value="LOC111247269"/>
</dbReference>
<dbReference type="RefSeq" id="XP_022653726.1">
    <property type="nucleotide sequence ID" value="XM_022797991.1"/>
</dbReference>
<dbReference type="AlphaFoldDB" id="A0A7M7JKT9"/>
<accession>A0A7M7JKT9</accession>
<feature type="compositionally biased region" description="Basic and acidic residues" evidence="10">
    <location>
        <begin position="82"/>
        <end position="93"/>
    </location>
</feature>
<dbReference type="SUPFAM" id="SSF48508">
    <property type="entry name" value="Nuclear receptor ligand-binding domain"/>
    <property type="match status" value="1"/>
</dbReference>
<dbReference type="Gene3D" id="1.10.565.10">
    <property type="entry name" value="Retinoid X Receptor"/>
    <property type="match status" value="1"/>
</dbReference>
<keyword evidence="8" id="KW-0675">Receptor</keyword>
<evidence type="ECO:0000256" key="7">
    <source>
        <dbReference type="ARBA" id="ARBA00023163"/>
    </source>
</evidence>
<dbReference type="GO" id="GO:0043565">
    <property type="term" value="F:sequence-specific DNA binding"/>
    <property type="evidence" value="ECO:0007669"/>
    <property type="project" value="InterPro"/>
</dbReference>
<dbReference type="RefSeq" id="XP_022653740.1">
    <property type="nucleotide sequence ID" value="XM_022798005.1"/>
</dbReference>
<feature type="compositionally biased region" description="Low complexity" evidence="10">
    <location>
        <begin position="389"/>
        <end position="402"/>
    </location>
</feature>
<dbReference type="Gene3D" id="3.30.50.10">
    <property type="entry name" value="Erythroid Transcription Factor GATA-1, subunit A"/>
    <property type="match status" value="1"/>
</dbReference>
<feature type="compositionally biased region" description="Low complexity" evidence="10">
    <location>
        <begin position="346"/>
        <end position="365"/>
    </location>
</feature>
<dbReference type="RefSeq" id="XP_022653719.1">
    <property type="nucleotide sequence ID" value="XM_022797984.1"/>
</dbReference>
<organism evidence="13 14">
    <name type="scientific">Varroa destructor</name>
    <name type="common">Honeybee mite</name>
    <dbReference type="NCBI Taxonomy" id="109461"/>
    <lineage>
        <taxon>Eukaryota</taxon>
        <taxon>Metazoa</taxon>
        <taxon>Ecdysozoa</taxon>
        <taxon>Arthropoda</taxon>
        <taxon>Chelicerata</taxon>
        <taxon>Arachnida</taxon>
        <taxon>Acari</taxon>
        <taxon>Parasitiformes</taxon>
        <taxon>Mesostigmata</taxon>
        <taxon>Gamasina</taxon>
        <taxon>Dermanyssoidea</taxon>
        <taxon>Varroidae</taxon>
        <taxon>Varroa</taxon>
    </lineage>
</organism>
<dbReference type="EnsemblMetazoa" id="XM_022797984">
    <property type="protein sequence ID" value="XP_022653719"/>
    <property type="gene ID" value="LOC111247269"/>
</dbReference>
<evidence type="ECO:0000256" key="6">
    <source>
        <dbReference type="ARBA" id="ARBA00023125"/>
    </source>
</evidence>
<feature type="region of interest" description="Disordered" evidence="10">
    <location>
        <begin position="55"/>
        <end position="166"/>
    </location>
</feature>
<dbReference type="GO" id="GO:0008270">
    <property type="term" value="F:zinc ion binding"/>
    <property type="evidence" value="ECO:0007669"/>
    <property type="project" value="UniProtKB-KW"/>
</dbReference>
<feature type="region of interest" description="Disordered" evidence="10">
    <location>
        <begin position="901"/>
        <end position="940"/>
    </location>
</feature>
<dbReference type="PANTHER" id="PTHR24086">
    <property type="entry name" value="NUCLEAR RECEPTOR SUBFAMILY 5 GROUP A"/>
    <property type="match status" value="1"/>
</dbReference>
<dbReference type="OrthoDB" id="5984981at2759"/>
<dbReference type="CDD" id="cd07167">
    <property type="entry name" value="NR_DBD_Lrh-1_like"/>
    <property type="match status" value="1"/>
</dbReference>
<dbReference type="PROSITE" id="PS00031">
    <property type="entry name" value="NUCLEAR_REC_DBD_1"/>
    <property type="match status" value="1"/>
</dbReference>
<evidence type="ECO:0000313" key="13">
    <source>
        <dbReference type="EnsemblMetazoa" id="XP_022653726"/>
    </source>
</evidence>
<keyword evidence="2" id="KW-0479">Metal-binding</keyword>
<evidence type="ECO:0000256" key="9">
    <source>
        <dbReference type="ARBA" id="ARBA00023242"/>
    </source>
</evidence>
<dbReference type="FunCoup" id="A0A7M7JKT9">
    <property type="interactions" value="223"/>
</dbReference>
<feature type="compositionally biased region" description="Gly residues" evidence="10">
    <location>
        <begin position="377"/>
        <end position="388"/>
    </location>
</feature>
<feature type="compositionally biased region" description="Acidic residues" evidence="10">
    <location>
        <begin position="255"/>
        <end position="275"/>
    </location>
</feature>
<dbReference type="RefSeq" id="XP_022653731.1">
    <property type="nucleotide sequence ID" value="XM_022797996.1"/>
</dbReference>
<feature type="compositionally biased region" description="Low complexity" evidence="10">
    <location>
        <begin position="119"/>
        <end position="142"/>
    </location>
</feature>
<dbReference type="GeneID" id="111247269"/>
<feature type="domain" description="NR LBD" evidence="12">
    <location>
        <begin position="1030"/>
        <end position="1266"/>
    </location>
</feature>
<feature type="domain" description="Nuclear receptor" evidence="11">
    <location>
        <begin position="534"/>
        <end position="609"/>
    </location>
</feature>
<evidence type="ECO:0000256" key="1">
    <source>
        <dbReference type="ARBA" id="ARBA00004123"/>
    </source>
</evidence>
<feature type="compositionally biased region" description="Low complexity" evidence="10">
    <location>
        <begin position="824"/>
        <end position="844"/>
    </location>
</feature>
<evidence type="ECO:0000256" key="4">
    <source>
        <dbReference type="ARBA" id="ARBA00022833"/>
    </source>
</evidence>
<name>A0A7M7JKT9_VARDE</name>
<dbReference type="SUPFAM" id="SSF57716">
    <property type="entry name" value="Glucocorticoid receptor-like (DNA-binding domain)"/>
    <property type="match status" value="1"/>
</dbReference>
<dbReference type="CDD" id="cd06930">
    <property type="entry name" value="NR_LBD_F2"/>
    <property type="match status" value="1"/>
</dbReference>
<feature type="compositionally biased region" description="Low complexity" evidence="10">
    <location>
        <begin position="299"/>
        <end position="313"/>
    </location>
</feature>
<dbReference type="PROSITE" id="PS51843">
    <property type="entry name" value="NR_LBD"/>
    <property type="match status" value="1"/>
</dbReference>
<comment type="subcellular location">
    <subcellularLocation>
        <location evidence="1">Nucleus</location>
    </subcellularLocation>
</comment>
<dbReference type="EnsemblMetazoa" id="XM_022797991">
    <property type="protein sequence ID" value="XP_022653726"/>
    <property type="gene ID" value="LOC111247269"/>
</dbReference>
<feature type="region of interest" description="Disordered" evidence="10">
    <location>
        <begin position="193"/>
        <end position="442"/>
    </location>
</feature>
<evidence type="ECO:0000256" key="10">
    <source>
        <dbReference type="SAM" id="MobiDB-lite"/>
    </source>
</evidence>
<feature type="region of interest" description="Disordered" evidence="10">
    <location>
        <begin position="1039"/>
        <end position="1058"/>
    </location>
</feature>
<feature type="region of interest" description="Disordered" evidence="10">
    <location>
        <begin position="1"/>
        <end position="20"/>
    </location>
</feature>
<evidence type="ECO:0000259" key="12">
    <source>
        <dbReference type="PROSITE" id="PS51843"/>
    </source>
</evidence>
<keyword evidence="4" id="KW-0862">Zinc</keyword>
<proteinExistence type="predicted"/>
<keyword evidence="14" id="KW-1185">Reference proteome</keyword>
<evidence type="ECO:0000256" key="2">
    <source>
        <dbReference type="ARBA" id="ARBA00022723"/>
    </source>
</evidence>
<feature type="region of interest" description="Disordered" evidence="10">
    <location>
        <begin position="824"/>
        <end position="888"/>
    </location>
</feature>
<evidence type="ECO:0000256" key="3">
    <source>
        <dbReference type="ARBA" id="ARBA00022771"/>
    </source>
</evidence>
<dbReference type="PROSITE" id="PS51030">
    <property type="entry name" value="NUCLEAR_REC_DBD_2"/>
    <property type="match status" value="1"/>
</dbReference>
<dbReference type="EnsemblMetazoa" id="XM_022798005">
    <property type="protein sequence ID" value="XP_022653740"/>
    <property type="gene ID" value="LOC111247269"/>
</dbReference>
<dbReference type="InterPro" id="IPR000536">
    <property type="entry name" value="Nucl_hrmn_rcpt_lig-bd"/>
</dbReference>
<feature type="compositionally biased region" description="Polar residues" evidence="10">
    <location>
        <begin position="901"/>
        <end position="913"/>
    </location>
</feature>
<dbReference type="KEGG" id="vde:111247269"/>
<feature type="compositionally biased region" description="Basic and acidic residues" evidence="10">
    <location>
        <begin position="656"/>
        <end position="666"/>
    </location>
</feature>
<keyword evidence="6" id="KW-0238">DNA-binding</keyword>
<dbReference type="SMART" id="SM00430">
    <property type="entry name" value="HOLI"/>
    <property type="match status" value="1"/>
</dbReference>
<dbReference type="PRINTS" id="PR00398">
    <property type="entry name" value="STRDHORMONER"/>
</dbReference>
<dbReference type="Pfam" id="PF00104">
    <property type="entry name" value="Hormone_recep"/>
    <property type="match status" value="1"/>
</dbReference>
<evidence type="ECO:0008006" key="15">
    <source>
        <dbReference type="Google" id="ProtNLM"/>
    </source>
</evidence>
<keyword evidence="3" id="KW-0863">Zinc-finger</keyword>
<keyword evidence="7" id="KW-0804">Transcription</keyword>
<reference evidence="13" key="1">
    <citation type="submission" date="2021-01" db="UniProtKB">
        <authorList>
            <consortium name="EnsemblMetazoa"/>
        </authorList>
    </citation>
    <scope>IDENTIFICATION</scope>
</reference>